<dbReference type="Proteomes" id="UP000182811">
    <property type="component" value="Unassembled WGS sequence"/>
</dbReference>
<evidence type="ECO:0000256" key="1">
    <source>
        <dbReference type="SAM" id="MobiDB-lite"/>
    </source>
</evidence>
<keyword evidence="2" id="KW-1133">Transmembrane helix</keyword>
<keyword evidence="2" id="KW-0472">Membrane</keyword>
<proteinExistence type="predicted"/>
<dbReference type="OrthoDB" id="9765023at2"/>
<dbReference type="AlphaFoldDB" id="A0A1J5NJQ6"/>
<name>A0A1J5NJQ6_NEOTH</name>
<gene>
    <name evidence="3" type="ORF">MOTE_19380</name>
</gene>
<feature type="transmembrane region" description="Helical" evidence="2">
    <location>
        <begin position="307"/>
        <end position="328"/>
    </location>
</feature>
<keyword evidence="2" id="KW-0812">Transmembrane</keyword>
<comment type="caution">
    <text evidence="3">The sequence shown here is derived from an EMBL/GenBank/DDBJ whole genome shotgun (WGS) entry which is preliminary data.</text>
</comment>
<dbReference type="Gene3D" id="3.30.420.40">
    <property type="match status" value="2"/>
</dbReference>
<evidence type="ECO:0000256" key="2">
    <source>
        <dbReference type="SAM" id="Phobius"/>
    </source>
</evidence>
<evidence type="ECO:0000313" key="4">
    <source>
        <dbReference type="Proteomes" id="UP000182811"/>
    </source>
</evidence>
<sequence length="491" mass="53909">MLLKRHGSRCVGLDLEGQVIRAVLVHYRKDEIKILGKAERPWTGQPADLSREVVNLLAELKARDVPVIVGVGGEGIFVRSLRLPDVPVREIDGAVRWELDVLLPKEDPETKYIIKHAVTGKKGEQLYVLAAAVAEEPLRQQFSLLAHEISLAAADLRVCALWRAAMYMQARPEEGALAVVEALPSGLRVVIGEENLQFARELPPETELIVELRRTLNFYQSQYSTRVRRLLASGSLVIPNLGIEEAAVMGEAPGQPWFGEQSQPWGPEYAVALGLALYYFKEPRVDLLPADLKSKHLTPLTPRNSPILAVVAVGLFCLAALPSMIIFYRTAGRAMENELAALTPRVQEEQRIVAERRRIEEWLDVVQSFKLTLSSRANIIEQATAALPAGTWLTSLEMIPAEQGASSPSSTTSGPTPQSASKSNGGDKLPAIPDKILFQGYSLTATSVGVFRDKLAILPFFSSVMIKNIEWDAGLGAYRFALEARLQAGGR</sequence>
<dbReference type="EMBL" id="MDDC01000014">
    <property type="protein sequence ID" value="OIQ58568.1"/>
    <property type="molecule type" value="Genomic_DNA"/>
</dbReference>
<reference evidence="3 4" key="1">
    <citation type="submission" date="2016-08" db="EMBL/GenBank/DDBJ databases">
        <title>Genome-based comparison of Moorella thermoacetic strains.</title>
        <authorList>
            <person name="Poehlein A."/>
            <person name="Bengelsdorf F.R."/>
            <person name="Esser C."/>
            <person name="Duerre P."/>
            <person name="Daniel R."/>
        </authorList>
    </citation>
    <scope>NUCLEOTIDE SEQUENCE [LARGE SCALE GENOMIC DNA]</scope>
    <source>
        <strain evidence="3 4">DSM 21394</strain>
    </source>
</reference>
<protein>
    <recommendedName>
        <fullName evidence="5">Competence protein A</fullName>
    </recommendedName>
</protein>
<evidence type="ECO:0008006" key="5">
    <source>
        <dbReference type="Google" id="ProtNLM"/>
    </source>
</evidence>
<dbReference type="Gene3D" id="3.30.1490.300">
    <property type="match status" value="1"/>
</dbReference>
<feature type="compositionally biased region" description="Low complexity" evidence="1">
    <location>
        <begin position="403"/>
        <end position="421"/>
    </location>
</feature>
<organism evidence="3 4">
    <name type="scientific">Neomoorella thermoacetica</name>
    <name type="common">Clostridium thermoaceticum</name>
    <dbReference type="NCBI Taxonomy" id="1525"/>
    <lineage>
        <taxon>Bacteria</taxon>
        <taxon>Bacillati</taxon>
        <taxon>Bacillota</taxon>
        <taxon>Clostridia</taxon>
        <taxon>Neomoorellales</taxon>
        <taxon>Neomoorellaceae</taxon>
        <taxon>Neomoorella</taxon>
    </lineage>
</organism>
<feature type="region of interest" description="Disordered" evidence="1">
    <location>
        <begin position="403"/>
        <end position="427"/>
    </location>
</feature>
<accession>A0A1J5NJQ6</accession>
<evidence type="ECO:0000313" key="3">
    <source>
        <dbReference type="EMBL" id="OIQ58568.1"/>
    </source>
</evidence>